<feature type="repeat" description="WD" evidence="3">
    <location>
        <begin position="1411"/>
        <end position="1452"/>
    </location>
</feature>
<evidence type="ECO:0000259" key="7">
    <source>
        <dbReference type="Pfam" id="PF20703"/>
    </source>
</evidence>
<dbReference type="InterPro" id="IPR019775">
    <property type="entry name" value="WD40_repeat_CS"/>
</dbReference>
<keyword evidence="5" id="KW-0472">Membrane</keyword>
<dbReference type="EMBL" id="CP062983">
    <property type="protein sequence ID" value="QPC83664.1"/>
    <property type="molecule type" value="Genomic_DNA"/>
</dbReference>
<keyword evidence="9" id="KW-1185">Reference proteome</keyword>
<dbReference type="Pfam" id="PF20703">
    <property type="entry name" value="nSTAND1"/>
    <property type="match status" value="1"/>
</dbReference>
<dbReference type="PRINTS" id="PR00320">
    <property type="entry name" value="GPROTEINBRPT"/>
</dbReference>
<evidence type="ECO:0000313" key="9">
    <source>
        <dbReference type="Proteomes" id="UP000594468"/>
    </source>
</evidence>
<dbReference type="RefSeq" id="WP_195171728.1">
    <property type="nucleotide sequence ID" value="NZ_CP062983.1"/>
</dbReference>
<dbReference type="SUPFAM" id="SSF52540">
    <property type="entry name" value="P-loop containing nucleoside triphosphate hydrolases"/>
    <property type="match status" value="1"/>
</dbReference>
<keyword evidence="5" id="KW-0812">Transmembrane</keyword>
<feature type="domain" description="TIR" evidence="6">
    <location>
        <begin position="305"/>
        <end position="391"/>
    </location>
</feature>
<keyword evidence="2" id="KW-0677">Repeat</keyword>
<evidence type="ECO:0000256" key="2">
    <source>
        <dbReference type="ARBA" id="ARBA00022737"/>
    </source>
</evidence>
<protein>
    <submittedName>
        <fullName evidence="8">TIR domain-containing protein</fullName>
    </submittedName>
</protein>
<dbReference type="InterPro" id="IPR035897">
    <property type="entry name" value="Toll_tir_struct_dom_sf"/>
</dbReference>
<feature type="repeat" description="WD" evidence="3">
    <location>
        <begin position="1203"/>
        <end position="1237"/>
    </location>
</feature>
<dbReference type="SUPFAM" id="SSF52200">
    <property type="entry name" value="Toll/Interleukin receptor TIR domain"/>
    <property type="match status" value="1"/>
</dbReference>
<dbReference type="Proteomes" id="UP000594468">
    <property type="component" value="Chromosome"/>
</dbReference>
<accession>A0A7S8EB31</accession>
<feature type="repeat" description="WD" evidence="3">
    <location>
        <begin position="1160"/>
        <end position="1201"/>
    </location>
</feature>
<dbReference type="InterPro" id="IPR036322">
    <property type="entry name" value="WD40_repeat_dom_sf"/>
</dbReference>
<feature type="repeat" description="WD" evidence="3">
    <location>
        <begin position="1540"/>
        <end position="1574"/>
    </location>
</feature>
<evidence type="ECO:0000256" key="4">
    <source>
        <dbReference type="SAM" id="MobiDB-lite"/>
    </source>
</evidence>
<dbReference type="InterPro" id="IPR015943">
    <property type="entry name" value="WD40/YVTN_repeat-like_dom_sf"/>
</dbReference>
<gene>
    <name evidence="8" type="ORF">G4Y79_04585</name>
</gene>
<dbReference type="InterPro" id="IPR001680">
    <property type="entry name" value="WD40_rpt"/>
</dbReference>
<reference evidence="8 9" key="1">
    <citation type="submission" date="2020-02" db="EMBL/GenBank/DDBJ databases">
        <authorList>
            <person name="Zheng R.K."/>
            <person name="Sun C.M."/>
        </authorList>
    </citation>
    <scope>NUCLEOTIDE SEQUENCE [LARGE SCALE GENOMIC DNA]</scope>
    <source>
        <strain evidence="9">rifampicinis</strain>
    </source>
</reference>
<dbReference type="SMART" id="SM00320">
    <property type="entry name" value="WD40"/>
    <property type="match status" value="14"/>
</dbReference>
<feature type="repeat" description="WD" evidence="3">
    <location>
        <begin position="1287"/>
        <end position="1328"/>
    </location>
</feature>
<dbReference type="InterPro" id="IPR020472">
    <property type="entry name" value="WD40_PAC1"/>
</dbReference>
<evidence type="ECO:0000256" key="5">
    <source>
        <dbReference type="SAM" id="Phobius"/>
    </source>
</evidence>
<dbReference type="InterPro" id="IPR027417">
    <property type="entry name" value="P-loop_NTPase"/>
</dbReference>
<feature type="repeat" description="WD" evidence="3">
    <location>
        <begin position="1245"/>
        <end position="1276"/>
    </location>
</feature>
<dbReference type="Pfam" id="PF00400">
    <property type="entry name" value="WD40"/>
    <property type="match status" value="12"/>
</dbReference>
<dbReference type="SUPFAM" id="SSF50978">
    <property type="entry name" value="WD40 repeat-like"/>
    <property type="match status" value="2"/>
</dbReference>
<dbReference type="PROSITE" id="PS50082">
    <property type="entry name" value="WD_REPEATS_2"/>
    <property type="match status" value="12"/>
</dbReference>
<feature type="transmembrane region" description="Helical" evidence="5">
    <location>
        <begin position="879"/>
        <end position="902"/>
    </location>
</feature>
<feature type="domain" description="Novel STAND NTPase 1" evidence="7">
    <location>
        <begin position="434"/>
        <end position="835"/>
    </location>
</feature>
<keyword evidence="5" id="KW-1133">Transmembrane helix</keyword>
<sequence length="1613" mass="174153">MFVDLVLDQVTGHVLSALTMAVWNRPEVKALRDPIENYLEGQRFKSLTRNALTDLRDKSRYTLPDLFDEGFITSGEVQRILTAYIVNGDDADIDRLAALYSKRFLKGGQITDAKRKLMREYLWQLRETFAGDETYGPVLVARDLDTMQAALDGLYLRVDTGISLLNDRLDALLREPEVQALVQRKEGLSATAEREVVPILLVQSESGVDLQAVAYQALGTDFPALRGVTWTDPPETLVRSLVTALLDVEAYPGRNALVALLRTMRRDEQAIRNDNLIHVIDLITLLTEARPRPDLTESGRVMLLHTDETLARALAVGLHEIGLKVWFDPDSLRAGVGVRQQRDSALEAAETVVAIVSESALVDATFRRYVAAALCLNKRLLPIQVDGVDMKCATDYDDIAALADLSPIPATEDTTTTVNAVIAALSQPASGQSPFKGLESFQEKDAALFYGRESMITSMIARAQSPRGARFLAIVGSSGSGKSSLVRAGLLPKLRDAGWMRVIMTPGERPLNTLISRLTEASPLHESSIRESLQGSQTGLHQVIQTTLVEAPPSTRFVLVVDQFEELFTQAADSSDRSHFIDNLHHAATVPDGRMLVVVTMRADYFGHLSDHPKLAALFSENDNPFIATRLEPDDLLQAIRKPAEVVGLHYESGLPERILRDVESEPGALPLLQFALQQLYEWRDGTALTIAAYASIGGIKQALANHAEAVYLGLSRTDAESLRRLMLALIMVDPDTGEIVRRRRDRADLKFPGLPAEQIDALIGLLTAANNRLLVTGSNGTDTNATTTVEVSHEALLTHWERCRQWVRDNEQSIIQRDEYEQAAQQWAAAGRSSADVLRGARLAAAQEWIATDNEFVTSLQREFVAAGTAQVNRRQRVLIGVFALVSFLAVAAVIAAGIALQQTEAERVARQDALAEAGRADAERDRANDEAQRSESGRVAVQSLLASNTGRYDTAMLLGVTALTIADTPVAQSSLLTVLQRTPQIVTFLHSHTAPVYAVAMSPDGTLIASTGEDRTIGLWDAADGSRVATFTTQHDAPIRALAFSPDGNALVTGDESGNIIVWDVQTNAVIGEPLQTDDWINTLAWSPDGMLLATGHRDGGVRLWDMTSTDLIAEAAVQPEVFALAFSPDGSRIAAGGSDNVTLIWPSDELDANPLQLEGHNNWVMSLAWSPDGTTIATGSADSSVRLWDTSTGEPIGGANGGHSDWVRALSYDPTGTKLLSAGADGLLVMRDVNGRPTGSPLFGHSDAVWALAYHPTQARFVSGGADNNVILWGDNAPSLTQTLRAHEGQVWDSALSADGSRLFTAGGDGVVLIWDTASGRLAQEPLPATSPVLSVSVAGNMVAYGDEGGNITIWDWVENQQITTLTVGTVVRTVAFNSDGGRLAVGSDDGMVRVWETTHFDADPLVLSGHSDWVTGLAWSPDGTQVASAGQDAQLIVWDATDGTSLMSYTDTHTQALQAVAYQPDGSLATAGRDGVITLLSDANGTLTEIDRFTADTSWVTDIGFSPDGTRLVSGSRSQSVQVWDVATRQAIGLPFTGHTAMVLSVAFSPDGSRLVSTSADATVRQWTVDPAVWIANACAVANRTLRDVELRQFGINMENITPICQLSS</sequence>
<dbReference type="InterPro" id="IPR000157">
    <property type="entry name" value="TIR_dom"/>
</dbReference>
<dbReference type="Pfam" id="PF13676">
    <property type="entry name" value="TIR_2"/>
    <property type="match status" value="1"/>
</dbReference>
<dbReference type="Gene3D" id="2.130.10.10">
    <property type="entry name" value="YVTN repeat-like/Quinoprotein amine dehydrogenase"/>
    <property type="match status" value="4"/>
</dbReference>
<proteinExistence type="predicted"/>
<dbReference type="InterPro" id="IPR049052">
    <property type="entry name" value="nSTAND1"/>
</dbReference>
<evidence type="ECO:0000313" key="8">
    <source>
        <dbReference type="EMBL" id="QPC83664.1"/>
    </source>
</evidence>
<feature type="compositionally biased region" description="Basic and acidic residues" evidence="4">
    <location>
        <begin position="920"/>
        <end position="937"/>
    </location>
</feature>
<name>A0A7S8EB31_9CHLR</name>
<dbReference type="GO" id="GO:0007165">
    <property type="term" value="P:signal transduction"/>
    <property type="evidence" value="ECO:0007669"/>
    <property type="project" value="InterPro"/>
</dbReference>
<feature type="repeat" description="WD" evidence="3">
    <location>
        <begin position="1034"/>
        <end position="1075"/>
    </location>
</feature>
<keyword evidence="1 3" id="KW-0853">WD repeat</keyword>
<dbReference type="KEGG" id="pmet:G4Y79_04585"/>
<evidence type="ECO:0000256" key="3">
    <source>
        <dbReference type="PROSITE-ProRule" id="PRU00221"/>
    </source>
</evidence>
<feature type="region of interest" description="Disordered" evidence="4">
    <location>
        <begin position="918"/>
        <end position="937"/>
    </location>
</feature>
<feature type="repeat" description="WD" evidence="3">
    <location>
        <begin position="1375"/>
        <end position="1400"/>
    </location>
</feature>
<feature type="repeat" description="WD" evidence="3">
    <location>
        <begin position="1124"/>
        <end position="1148"/>
    </location>
</feature>
<dbReference type="PANTHER" id="PTHR19848">
    <property type="entry name" value="WD40 REPEAT PROTEIN"/>
    <property type="match status" value="1"/>
</dbReference>
<dbReference type="PANTHER" id="PTHR19848:SF8">
    <property type="entry name" value="F-BOX AND WD REPEAT DOMAIN CONTAINING 7"/>
    <property type="match status" value="1"/>
</dbReference>
<evidence type="ECO:0000256" key="1">
    <source>
        <dbReference type="ARBA" id="ARBA00022574"/>
    </source>
</evidence>
<organism evidence="8 9">
    <name type="scientific">Phototrophicus methaneseepsis</name>
    <dbReference type="NCBI Taxonomy" id="2710758"/>
    <lineage>
        <taxon>Bacteria</taxon>
        <taxon>Bacillati</taxon>
        <taxon>Chloroflexota</taxon>
        <taxon>Candidatus Thermofontia</taxon>
        <taxon>Phototrophicales</taxon>
        <taxon>Phototrophicaceae</taxon>
        <taxon>Phototrophicus</taxon>
    </lineage>
</organism>
<evidence type="ECO:0000259" key="6">
    <source>
        <dbReference type="Pfam" id="PF13676"/>
    </source>
</evidence>
<feature type="repeat" description="WD" evidence="3">
    <location>
        <begin position="1497"/>
        <end position="1538"/>
    </location>
</feature>
<feature type="repeat" description="WD" evidence="3">
    <location>
        <begin position="1083"/>
        <end position="1117"/>
    </location>
</feature>
<feature type="repeat" description="WD" evidence="3">
    <location>
        <begin position="991"/>
        <end position="1032"/>
    </location>
</feature>
<dbReference type="Gene3D" id="3.40.50.10140">
    <property type="entry name" value="Toll/interleukin-1 receptor homology (TIR) domain"/>
    <property type="match status" value="1"/>
</dbReference>
<dbReference type="CDD" id="cd00200">
    <property type="entry name" value="WD40"/>
    <property type="match status" value="2"/>
</dbReference>
<dbReference type="PROSITE" id="PS50294">
    <property type="entry name" value="WD_REPEATS_REGION"/>
    <property type="match status" value="10"/>
</dbReference>
<dbReference type="PROSITE" id="PS00678">
    <property type="entry name" value="WD_REPEATS_1"/>
    <property type="match status" value="3"/>
</dbReference>